<dbReference type="InterPro" id="IPR014721">
    <property type="entry name" value="Ribsml_uS5_D2-typ_fold_subgr"/>
</dbReference>
<proteinExistence type="inferred from homology"/>
<dbReference type="FunFam" id="3.30.230.10:FF:000002">
    <property type="entry name" value="30S ribosomal protein S5"/>
    <property type="match status" value="1"/>
</dbReference>
<comment type="domain">
    <text evidence="7">The N-terminal domain interacts with the head of the 30S subunit; the C-terminal domain interacts with the body and contacts protein S4. The interaction surface between S4 and S5 is involved in control of translational fidelity.</text>
</comment>
<dbReference type="NCBIfam" id="TIGR01021">
    <property type="entry name" value="rpsE_bact"/>
    <property type="match status" value="1"/>
</dbReference>
<comment type="subunit">
    <text evidence="7">Part of the 30S ribosomal subunit. Contacts proteins S4 and S8.</text>
</comment>
<gene>
    <name evidence="7" type="primary">rpsE</name>
    <name evidence="10" type="ORF">COT77_00585</name>
</gene>
<dbReference type="PROSITE" id="PS50881">
    <property type="entry name" value="S5_DSRBD"/>
    <property type="match status" value="1"/>
</dbReference>
<comment type="similarity">
    <text evidence="1 7 8">Belongs to the universal ribosomal protein uS5 family.</text>
</comment>
<dbReference type="PROSITE" id="PS00585">
    <property type="entry name" value="RIBOSOMAL_S5"/>
    <property type="match status" value="1"/>
</dbReference>
<protein>
    <recommendedName>
        <fullName evidence="6 7">Small ribosomal subunit protein uS5</fullName>
    </recommendedName>
</protein>
<evidence type="ECO:0000256" key="7">
    <source>
        <dbReference type="HAMAP-Rule" id="MF_01307"/>
    </source>
</evidence>
<dbReference type="Proteomes" id="UP000228596">
    <property type="component" value="Unassembled WGS sequence"/>
</dbReference>
<dbReference type="InterPro" id="IPR005324">
    <property type="entry name" value="Ribosomal_uS5_C"/>
</dbReference>
<dbReference type="SUPFAM" id="SSF54768">
    <property type="entry name" value="dsRNA-binding domain-like"/>
    <property type="match status" value="1"/>
</dbReference>
<evidence type="ECO:0000256" key="8">
    <source>
        <dbReference type="RuleBase" id="RU003823"/>
    </source>
</evidence>
<dbReference type="SUPFAM" id="SSF54211">
    <property type="entry name" value="Ribosomal protein S5 domain 2-like"/>
    <property type="match status" value="1"/>
</dbReference>
<dbReference type="InterPro" id="IPR000851">
    <property type="entry name" value="Ribosomal_uS5"/>
</dbReference>
<evidence type="ECO:0000259" key="9">
    <source>
        <dbReference type="PROSITE" id="PS50881"/>
    </source>
</evidence>
<evidence type="ECO:0000256" key="6">
    <source>
        <dbReference type="ARBA" id="ARBA00035255"/>
    </source>
</evidence>
<evidence type="ECO:0000256" key="4">
    <source>
        <dbReference type="ARBA" id="ARBA00022980"/>
    </source>
</evidence>
<dbReference type="Gene3D" id="3.30.160.20">
    <property type="match status" value="1"/>
</dbReference>
<dbReference type="PANTHER" id="PTHR48277:SF1">
    <property type="entry name" value="MITOCHONDRIAL RIBOSOMAL PROTEIN S5"/>
    <property type="match status" value="1"/>
</dbReference>
<dbReference type="InterPro" id="IPR020568">
    <property type="entry name" value="Ribosomal_Su5_D2-typ_SF"/>
</dbReference>
<name>A0A2M6WXR2_9BACT</name>
<dbReference type="GO" id="GO:0019843">
    <property type="term" value="F:rRNA binding"/>
    <property type="evidence" value="ECO:0007669"/>
    <property type="project" value="UniProtKB-UniRule"/>
</dbReference>
<keyword evidence="4 7" id="KW-0689">Ribosomal protein</keyword>
<dbReference type="FunFam" id="3.30.160.20:FF:000001">
    <property type="entry name" value="30S ribosomal protein S5"/>
    <property type="match status" value="1"/>
</dbReference>
<dbReference type="InterPro" id="IPR013810">
    <property type="entry name" value="Ribosomal_uS5_N"/>
</dbReference>
<dbReference type="GO" id="GO:0003735">
    <property type="term" value="F:structural constituent of ribosome"/>
    <property type="evidence" value="ECO:0007669"/>
    <property type="project" value="UniProtKB-UniRule"/>
</dbReference>
<accession>A0A2M6WXR2</accession>
<evidence type="ECO:0000256" key="5">
    <source>
        <dbReference type="ARBA" id="ARBA00023274"/>
    </source>
</evidence>
<dbReference type="Gene3D" id="3.30.230.10">
    <property type="match status" value="1"/>
</dbReference>
<sequence length="157" mass="16654">MKEVSRRQEKEYEERVIEINRVSRTVKGGRRIRFRALVVVGDRKGKVGLGVGKSTEVANSIAKATSQAKKRMVKIPISKEGSVLHDVKATYGATTVMMKPAKEGASVIAGGTVRAVVEALGLKNVVAKSIGSTNKINNAKAAILALGKTVAAANRAE</sequence>
<keyword evidence="2 7" id="KW-0699">rRNA-binding</keyword>
<keyword evidence="5 7" id="KW-0687">Ribonucleoprotein</keyword>
<comment type="function">
    <text evidence="7">Located at the back of the 30S subunit body where it stabilizes the conformation of the head with respect to the body.</text>
</comment>
<reference evidence="11" key="1">
    <citation type="submission" date="2017-09" db="EMBL/GenBank/DDBJ databases">
        <title>Depth-based differentiation of microbial function through sediment-hosted aquifers and enrichment of novel symbionts in the deep terrestrial subsurface.</title>
        <authorList>
            <person name="Probst A.J."/>
            <person name="Ladd B."/>
            <person name="Jarett J.K."/>
            <person name="Geller-Mcgrath D.E."/>
            <person name="Sieber C.M.K."/>
            <person name="Emerson J.B."/>
            <person name="Anantharaman K."/>
            <person name="Thomas B.C."/>
            <person name="Malmstrom R."/>
            <person name="Stieglmeier M."/>
            <person name="Klingl A."/>
            <person name="Woyke T."/>
            <person name="Ryan C.M."/>
            <person name="Banfield J.F."/>
        </authorList>
    </citation>
    <scope>NUCLEOTIDE SEQUENCE [LARGE SCALE GENOMIC DNA]</scope>
</reference>
<dbReference type="GO" id="GO:0015935">
    <property type="term" value="C:small ribosomal subunit"/>
    <property type="evidence" value="ECO:0007669"/>
    <property type="project" value="InterPro"/>
</dbReference>
<comment type="function">
    <text evidence="7">With S4 and S12 plays an important role in translational accuracy.</text>
</comment>
<dbReference type="Pfam" id="PF00333">
    <property type="entry name" value="Ribosomal_S5"/>
    <property type="match status" value="1"/>
</dbReference>
<evidence type="ECO:0000256" key="1">
    <source>
        <dbReference type="ARBA" id="ARBA00008945"/>
    </source>
</evidence>
<evidence type="ECO:0000313" key="11">
    <source>
        <dbReference type="Proteomes" id="UP000228596"/>
    </source>
</evidence>
<dbReference type="InterPro" id="IPR005712">
    <property type="entry name" value="Ribosomal_uS5_bac-type"/>
</dbReference>
<dbReference type="Pfam" id="PF03719">
    <property type="entry name" value="Ribosomal_S5_C"/>
    <property type="match status" value="1"/>
</dbReference>
<evidence type="ECO:0000256" key="2">
    <source>
        <dbReference type="ARBA" id="ARBA00022730"/>
    </source>
</evidence>
<dbReference type="GO" id="GO:0006412">
    <property type="term" value="P:translation"/>
    <property type="evidence" value="ECO:0007669"/>
    <property type="project" value="UniProtKB-UniRule"/>
</dbReference>
<dbReference type="AlphaFoldDB" id="A0A2M6WXR2"/>
<dbReference type="GO" id="GO:0042254">
    <property type="term" value="P:ribosome biogenesis"/>
    <property type="evidence" value="ECO:0007669"/>
    <property type="project" value="UniProtKB-ARBA"/>
</dbReference>
<organism evidence="10 11">
    <name type="scientific">Candidatus Berkelbacteria bacterium CG10_big_fil_rev_8_21_14_0_10_41_12</name>
    <dbReference type="NCBI Taxonomy" id="1974513"/>
    <lineage>
        <taxon>Bacteria</taxon>
        <taxon>Candidatus Berkelbacteria</taxon>
    </lineage>
</organism>
<dbReference type="EMBL" id="PEZV01000004">
    <property type="protein sequence ID" value="PIT97594.1"/>
    <property type="molecule type" value="Genomic_DNA"/>
</dbReference>
<comment type="caution">
    <text evidence="10">The sequence shown here is derived from an EMBL/GenBank/DDBJ whole genome shotgun (WGS) entry which is preliminary data.</text>
</comment>
<dbReference type="HAMAP" id="MF_01307_B">
    <property type="entry name" value="Ribosomal_uS5_B"/>
    <property type="match status" value="1"/>
</dbReference>
<dbReference type="GO" id="GO:0005737">
    <property type="term" value="C:cytoplasm"/>
    <property type="evidence" value="ECO:0007669"/>
    <property type="project" value="UniProtKB-ARBA"/>
</dbReference>
<feature type="domain" description="S5 DRBM" evidence="9">
    <location>
        <begin position="12"/>
        <end position="75"/>
    </location>
</feature>
<evidence type="ECO:0000313" key="10">
    <source>
        <dbReference type="EMBL" id="PIT97594.1"/>
    </source>
</evidence>
<keyword evidence="3 7" id="KW-0694">RNA-binding</keyword>
<dbReference type="InterPro" id="IPR018192">
    <property type="entry name" value="Ribosomal_uS5_N_CS"/>
</dbReference>
<dbReference type="PANTHER" id="PTHR48277">
    <property type="entry name" value="MITOCHONDRIAL RIBOSOMAL PROTEIN S5"/>
    <property type="match status" value="1"/>
</dbReference>
<evidence type="ECO:0000256" key="3">
    <source>
        <dbReference type="ARBA" id="ARBA00022884"/>
    </source>
</evidence>